<dbReference type="Pfam" id="PF00170">
    <property type="entry name" value="bZIP_1"/>
    <property type="match status" value="1"/>
</dbReference>
<dbReference type="PANTHER" id="PTHR46714">
    <property type="entry name" value="TRANSCRIPTIONAL ACTIVATOR HAC1"/>
    <property type="match status" value="1"/>
</dbReference>
<dbReference type="GO" id="GO:0010099">
    <property type="term" value="P:regulation of photomorphogenesis"/>
    <property type="evidence" value="ECO:0007669"/>
    <property type="project" value="TreeGrafter"/>
</dbReference>
<feature type="compositionally biased region" description="Low complexity" evidence="13">
    <location>
        <begin position="71"/>
        <end position="83"/>
    </location>
</feature>
<dbReference type="InterPro" id="IPR046347">
    <property type="entry name" value="bZIP_sf"/>
</dbReference>
<reference evidence="16" key="1">
    <citation type="submission" date="2013-06" db="EMBL/GenBank/DDBJ databases">
        <authorList>
            <person name="Zhao Q."/>
        </authorList>
    </citation>
    <scope>NUCLEOTIDE SEQUENCE</scope>
    <source>
        <strain evidence="16">cv. W1943</strain>
    </source>
</reference>
<dbReference type="GO" id="GO:0009585">
    <property type="term" value="P:red, far-red light phototransduction"/>
    <property type="evidence" value="ECO:0007669"/>
    <property type="project" value="UniProtKB-KW"/>
</dbReference>
<keyword evidence="3" id="KW-0430">Lectin</keyword>
<dbReference type="InterPro" id="IPR001220">
    <property type="entry name" value="Legume_lectin_dom"/>
</dbReference>
<feature type="region of interest" description="Disordered" evidence="13">
    <location>
        <begin position="1"/>
        <end position="93"/>
    </location>
</feature>
<evidence type="ECO:0000256" key="6">
    <source>
        <dbReference type="ARBA" id="ARBA00023125"/>
    </source>
</evidence>
<dbReference type="HOGENOM" id="CLU_960993_0_0_1"/>
<evidence type="ECO:0000256" key="10">
    <source>
        <dbReference type="ARBA" id="ARBA00070194"/>
    </source>
</evidence>
<evidence type="ECO:0000313" key="15">
    <source>
        <dbReference type="EnsemblPlants" id="ORUFI03G26360.1"/>
    </source>
</evidence>
<dbReference type="Gene3D" id="2.60.120.200">
    <property type="match status" value="1"/>
</dbReference>
<feature type="coiled-coil region" evidence="12">
    <location>
        <begin position="191"/>
        <end position="232"/>
    </location>
</feature>
<comment type="subcellular location">
    <subcellularLocation>
        <location evidence="1">Nucleus</location>
    </subcellularLocation>
</comment>
<dbReference type="InterPro" id="IPR013320">
    <property type="entry name" value="ConA-like_dom_sf"/>
</dbReference>
<dbReference type="GO" id="GO:0030246">
    <property type="term" value="F:carbohydrate binding"/>
    <property type="evidence" value="ECO:0007669"/>
    <property type="project" value="UniProtKB-KW"/>
</dbReference>
<keyword evidence="6" id="KW-0238">DNA-binding</keyword>
<dbReference type="CDD" id="cd14704">
    <property type="entry name" value="bZIP_HY5-like"/>
    <property type="match status" value="1"/>
</dbReference>
<keyword evidence="5" id="KW-0805">Transcription regulation</keyword>
<comment type="similarity">
    <text evidence="2">Belongs to the bZIP family.</text>
</comment>
<feature type="compositionally biased region" description="Polar residues" evidence="13">
    <location>
        <begin position="58"/>
        <end position="70"/>
    </location>
</feature>
<dbReference type="EnsemblPlants" id="ORUFI03G26360.1">
    <property type="protein sequence ID" value="ORUFI03G26360.1"/>
    <property type="gene ID" value="ORUFI03G26360"/>
</dbReference>
<evidence type="ECO:0000259" key="14">
    <source>
        <dbReference type="PROSITE" id="PS50217"/>
    </source>
</evidence>
<dbReference type="SUPFAM" id="SSF57959">
    <property type="entry name" value="Leucine zipper domain"/>
    <property type="match status" value="1"/>
</dbReference>
<dbReference type="Proteomes" id="UP000008022">
    <property type="component" value="Unassembled WGS sequence"/>
</dbReference>
<feature type="region of interest" description="Disordered" evidence="13">
    <location>
        <begin position="127"/>
        <end position="176"/>
    </location>
</feature>
<evidence type="ECO:0000256" key="4">
    <source>
        <dbReference type="ARBA" id="ARBA00022843"/>
    </source>
</evidence>
<dbReference type="GO" id="GO:0010218">
    <property type="term" value="P:response to far red light"/>
    <property type="evidence" value="ECO:0007669"/>
    <property type="project" value="TreeGrafter"/>
</dbReference>
<protein>
    <recommendedName>
        <fullName evidence="10">Transcription factor HY5</fullName>
    </recommendedName>
</protein>
<dbReference type="SMART" id="SM00338">
    <property type="entry name" value="BRLZ"/>
    <property type="match status" value="1"/>
</dbReference>
<dbReference type="AlphaFoldDB" id="A0A0E0NY18"/>
<feature type="domain" description="BZIP" evidence="14">
    <location>
        <begin position="173"/>
        <end position="231"/>
    </location>
</feature>
<keyword evidence="8" id="KW-0804">Transcription</keyword>
<sequence>MATTRASLTDPLLPSPAARAPVKAKKLSWSMLHASSKDERRGQSGEAEAEASGGVHANPSSPARMQEQATSSRPSSSERSSSSGGHHMEIKEGKEAPLRSLLLPFLDFHFTVPLSGMESDEEIGRVPELGLEPGGASTSGRAAGGGGGGAERAQSSTAQASARRRGRSPADKEHKRLKRLLRNRVSAQQARERKKAYLNDLEVKVKDLEKKNSELEERFSTLQNENQMLRQAAPAGCGGLREAEGDEKFVLNGFTAANLSFDGMATVTPNGLLMLTNGTNQLKGHAFFPALLQFHRTPNSMAMQSFSTAFVIGIISAFEDQGSGSPAAAGGSGRAA</sequence>
<evidence type="ECO:0000256" key="5">
    <source>
        <dbReference type="ARBA" id="ARBA00023015"/>
    </source>
</evidence>
<dbReference type="Gramene" id="ORUFI03G26360.1">
    <property type="protein sequence ID" value="ORUFI03G26360.1"/>
    <property type="gene ID" value="ORUFI03G26360"/>
</dbReference>
<reference evidence="15" key="2">
    <citation type="submission" date="2015-06" db="UniProtKB">
        <authorList>
            <consortium name="EnsemblPlants"/>
        </authorList>
    </citation>
    <scope>IDENTIFICATION</scope>
</reference>
<dbReference type="SUPFAM" id="SSF49899">
    <property type="entry name" value="Concanavalin A-like lectins/glucanases"/>
    <property type="match status" value="1"/>
</dbReference>
<dbReference type="GO" id="GO:0003677">
    <property type="term" value="F:DNA binding"/>
    <property type="evidence" value="ECO:0007669"/>
    <property type="project" value="UniProtKB-KW"/>
</dbReference>
<keyword evidence="16" id="KW-1185">Reference proteome</keyword>
<evidence type="ECO:0000256" key="8">
    <source>
        <dbReference type="ARBA" id="ARBA00023163"/>
    </source>
</evidence>
<evidence type="ECO:0000256" key="12">
    <source>
        <dbReference type="SAM" id="Coils"/>
    </source>
</evidence>
<dbReference type="GO" id="GO:0005634">
    <property type="term" value="C:nucleus"/>
    <property type="evidence" value="ECO:0007669"/>
    <property type="project" value="UniProtKB-SubCell"/>
</dbReference>
<evidence type="ECO:0000256" key="2">
    <source>
        <dbReference type="ARBA" id="ARBA00007163"/>
    </source>
</evidence>
<dbReference type="GO" id="GO:0000981">
    <property type="term" value="F:DNA-binding transcription factor activity, RNA polymerase II-specific"/>
    <property type="evidence" value="ECO:0007669"/>
    <property type="project" value="InterPro"/>
</dbReference>
<evidence type="ECO:0000313" key="16">
    <source>
        <dbReference type="Proteomes" id="UP000008022"/>
    </source>
</evidence>
<evidence type="ECO:0000256" key="9">
    <source>
        <dbReference type="ARBA" id="ARBA00023242"/>
    </source>
</evidence>
<evidence type="ECO:0000256" key="3">
    <source>
        <dbReference type="ARBA" id="ARBA00022734"/>
    </source>
</evidence>
<keyword evidence="11" id="KW-0607">Phytochrome signaling pathway</keyword>
<keyword evidence="4" id="KW-0832">Ubl conjugation</keyword>
<evidence type="ECO:0000256" key="13">
    <source>
        <dbReference type="SAM" id="MobiDB-lite"/>
    </source>
</evidence>
<dbReference type="FunFam" id="1.20.5.490:FF:000004">
    <property type="entry name" value="Transcription factor HY5"/>
    <property type="match status" value="1"/>
</dbReference>
<evidence type="ECO:0000256" key="11">
    <source>
        <dbReference type="ARBA" id="ARBA00084091"/>
    </source>
</evidence>
<dbReference type="STRING" id="4529.A0A0E0NY18"/>
<dbReference type="GO" id="GO:0010114">
    <property type="term" value="P:response to red light"/>
    <property type="evidence" value="ECO:0007669"/>
    <property type="project" value="TreeGrafter"/>
</dbReference>
<dbReference type="eggNOG" id="KOG1414">
    <property type="taxonomic scope" value="Eukaryota"/>
</dbReference>
<organism evidence="15 16">
    <name type="scientific">Oryza rufipogon</name>
    <name type="common">Brownbeard rice</name>
    <name type="synonym">Asian wild rice</name>
    <dbReference type="NCBI Taxonomy" id="4529"/>
    <lineage>
        <taxon>Eukaryota</taxon>
        <taxon>Viridiplantae</taxon>
        <taxon>Streptophyta</taxon>
        <taxon>Embryophyta</taxon>
        <taxon>Tracheophyta</taxon>
        <taxon>Spermatophyta</taxon>
        <taxon>Magnoliopsida</taxon>
        <taxon>Liliopsida</taxon>
        <taxon>Poales</taxon>
        <taxon>Poaceae</taxon>
        <taxon>BOP clade</taxon>
        <taxon>Oryzoideae</taxon>
        <taxon>Oryzeae</taxon>
        <taxon>Oryzinae</taxon>
        <taxon>Oryza</taxon>
    </lineage>
</organism>
<dbReference type="InterPro" id="IPR004827">
    <property type="entry name" value="bZIP"/>
</dbReference>
<keyword evidence="9" id="KW-0539">Nucleus</keyword>
<dbReference type="PANTHER" id="PTHR46714:SF6">
    <property type="entry name" value="TRANSCRIPTIONAL ACTIVATOR HAC1"/>
    <property type="match status" value="1"/>
</dbReference>
<keyword evidence="12" id="KW-0175">Coiled coil</keyword>
<dbReference type="Gene3D" id="1.20.5.490">
    <property type="entry name" value="Single helix bin"/>
    <property type="match status" value="1"/>
</dbReference>
<dbReference type="PROSITE" id="PS00036">
    <property type="entry name" value="BZIP_BASIC"/>
    <property type="match status" value="1"/>
</dbReference>
<accession>A0A0E0NY18</accession>
<dbReference type="PROSITE" id="PS50217">
    <property type="entry name" value="BZIP"/>
    <property type="match status" value="1"/>
</dbReference>
<dbReference type="InterPro" id="IPR044280">
    <property type="entry name" value="Hac1/HY5"/>
</dbReference>
<evidence type="ECO:0000256" key="1">
    <source>
        <dbReference type="ARBA" id="ARBA00004123"/>
    </source>
</evidence>
<evidence type="ECO:0000256" key="7">
    <source>
        <dbReference type="ARBA" id="ARBA00023159"/>
    </source>
</evidence>
<dbReference type="OMA" id="SWSMLHA"/>
<dbReference type="GO" id="GO:0045944">
    <property type="term" value="P:positive regulation of transcription by RNA polymerase II"/>
    <property type="evidence" value="ECO:0007669"/>
    <property type="project" value="InterPro"/>
</dbReference>
<keyword evidence="7" id="KW-0010">Activator</keyword>
<feature type="compositionally biased region" description="Low complexity" evidence="13">
    <location>
        <begin position="151"/>
        <end position="161"/>
    </location>
</feature>
<dbReference type="Pfam" id="PF00139">
    <property type="entry name" value="Lectin_legB"/>
    <property type="match status" value="1"/>
</dbReference>
<proteinExistence type="inferred from homology"/>
<name>A0A0E0NY18_ORYRU</name>